<dbReference type="GO" id="GO:0004386">
    <property type="term" value="F:helicase activity"/>
    <property type="evidence" value="ECO:0007669"/>
    <property type="project" value="UniProtKB-KW"/>
</dbReference>
<keyword evidence="5" id="KW-1185">Reference proteome</keyword>
<feature type="transmembrane region" description="Helical" evidence="2">
    <location>
        <begin position="25"/>
        <end position="54"/>
    </location>
</feature>
<keyword evidence="2" id="KW-1133">Transmembrane helix</keyword>
<evidence type="ECO:0000313" key="5">
    <source>
        <dbReference type="Proteomes" id="UP001595898"/>
    </source>
</evidence>
<name>A0ABD5PR30_9EURY</name>
<evidence type="ECO:0000259" key="3">
    <source>
        <dbReference type="Pfam" id="PF01935"/>
    </source>
</evidence>
<comment type="caution">
    <text evidence="4">The sequence shown here is derived from an EMBL/GenBank/DDBJ whole genome shotgun (WGS) entry which is preliminary data.</text>
</comment>
<proteinExistence type="predicted"/>
<dbReference type="EMBL" id="JBHSFA010000007">
    <property type="protein sequence ID" value="MFC4543062.1"/>
    <property type="molecule type" value="Genomic_DNA"/>
</dbReference>
<feature type="compositionally biased region" description="Basic and acidic residues" evidence="1">
    <location>
        <begin position="681"/>
        <end position="697"/>
    </location>
</feature>
<organism evidence="4 5">
    <name type="scientific">Halosolutus amylolyticus</name>
    <dbReference type="NCBI Taxonomy" id="2932267"/>
    <lineage>
        <taxon>Archaea</taxon>
        <taxon>Methanobacteriati</taxon>
        <taxon>Methanobacteriota</taxon>
        <taxon>Stenosarchaea group</taxon>
        <taxon>Halobacteria</taxon>
        <taxon>Halobacteriales</taxon>
        <taxon>Natrialbaceae</taxon>
        <taxon>Halosolutus</taxon>
    </lineage>
</organism>
<dbReference type="PANTHER" id="PTHR30121:SF6">
    <property type="entry name" value="SLR6007 PROTEIN"/>
    <property type="match status" value="1"/>
</dbReference>
<dbReference type="SUPFAM" id="SSF52540">
    <property type="entry name" value="P-loop containing nucleoside triphosphate hydrolases"/>
    <property type="match status" value="1"/>
</dbReference>
<evidence type="ECO:0000256" key="1">
    <source>
        <dbReference type="SAM" id="MobiDB-lite"/>
    </source>
</evidence>
<gene>
    <name evidence="4" type="ORF">ACFO5R_14125</name>
</gene>
<sequence>MVKADFPSSIDPRVKFLDRYTVWDIIRISILASIGWLLAESAGATIGIFLGFLLTEFKLGGKTLDAYLIDAVQRITTAPTVSSPELRKLVDGTVILDDDTVLRIVRVSSHDLDYASEPERRANRDTVSELLNGVDCPVEIYSRQRLVDLSEYLGANGSTVTTDHYVIVKSSRQTLAENHREVKRRGSEVRGLLTAGDLYAESLTGAELKAAVENLYLGKLRLSRKGFETEYGQKRVCRMLYIDEYPGQLPLGWIAEVLNQKNPGLIDVVQDVKPVSNYQRSWMDRMLARVRTEISATWRPSRQASLREQEHGIEQRMDAEASGETLVNHGIYVVARGETSSEADKTMDAVKSVLNRLRVETREPRYSNQAVKAISAFHRCRFDESEIVPGDSAATGFTFGTKDSIEAGGIKIGDHRNDAPVILDRFSWDASHITVMGKNGSGKTYWTGLTLVRSAIAYDDLEIYIVDPKKGDYSDIVDALDGETVFISQADFNGNRNDVVRFTVEDPSRDNTEKLAETVRHIHRQASKTDRKTLVVIDEAHRVTTKGNRIYQDGVQALSNLIRETRHKNVAATLVTQNADEFTRSNEGRNILRNVDCNLFFKQKDVASQVTDFFQLSEKQSVELRKLRTGNSLPFSEAIVKGPVDTRIRVQASQEEHRLLENSENRDMMLPSLDSAGSVEPRTEENGEKKSRADGGHKTMSTDNTDSGSTEECGFLKVIGFVLGAPIGLFECGLLAGFPVATALHWNDMLTSVLPINGLPLNGTLVDVLAVWTATLIAAELLWTLLLSVDNWLAQPRR</sequence>
<keyword evidence="2" id="KW-0812">Transmembrane</keyword>
<feature type="region of interest" description="Disordered" evidence="1">
    <location>
        <begin position="659"/>
        <end position="708"/>
    </location>
</feature>
<evidence type="ECO:0000256" key="2">
    <source>
        <dbReference type="SAM" id="Phobius"/>
    </source>
</evidence>
<dbReference type="Pfam" id="PF01935">
    <property type="entry name" value="DUF87"/>
    <property type="match status" value="1"/>
</dbReference>
<keyword evidence="4" id="KW-0547">Nucleotide-binding</keyword>
<dbReference type="Gene3D" id="3.40.50.300">
    <property type="entry name" value="P-loop containing nucleotide triphosphate hydrolases"/>
    <property type="match status" value="1"/>
</dbReference>
<dbReference type="InterPro" id="IPR051162">
    <property type="entry name" value="T4SS_component"/>
</dbReference>
<accession>A0ABD5PR30</accession>
<keyword evidence="4" id="KW-0067">ATP-binding</keyword>
<feature type="domain" description="Helicase HerA central" evidence="3">
    <location>
        <begin position="410"/>
        <end position="592"/>
    </location>
</feature>
<dbReference type="InterPro" id="IPR002789">
    <property type="entry name" value="HerA_central"/>
</dbReference>
<keyword evidence="2" id="KW-0472">Membrane</keyword>
<reference evidence="4 5" key="1">
    <citation type="journal article" date="2019" name="Int. J. Syst. Evol. Microbiol.">
        <title>The Global Catalogue of Microorganisms (GCM) 10K type strain sequencing project: providing services to taxonomists for standard genome sequencing and annotation.</title>
        <authorList>
            <consortium name="The Broad Institute Genomics Platform"/>
            <consortium name="The Broad Institute Genome Sequencing Center for Infectious Disease"/>
            <person name="Wu L."/>
            <person name="Ma J."/>
        </authorList>
    </citation>
    <scope>NUCLEOTIDE SEQUENCE [LARGE SCALE GENOMIC DNA]</scope>
    <source>
        <strain evidence="4 5">WLHS5</strain>
    </source>
</reference>
<feature type="compositionally biased region" description="Polar residues" evidence="1">
    <location>
        <begin position="699"/>
        <end position="708"/>
    </location>
</feature>
<evidence type="ECO:0000313" key="4">
    <source>
        <dbReference type="EMBL" id="MFC4543062.1"/>
    </source>
</evidence>
<keyword evidence="4" id="KW-0347">Helicase</keyword>
<dbReference type="AlphaFoldDB" id="A0ABD5PR30"/>
<protein>
    <submittedName>
        <fullName evidence="4">Helicase HerA domain-containing protein</fullName>
    </submittedName>
</protein>
<dbReference type="InterPro" id="IPR027417">
    <property type="entry name" value="P-loop_NTPase"/>
</dbReference>
<dbReference type="Proteomes" id="UP001595898">
    <property type="component" value="Unassembled WGS sequence"/>
</dbReference>
<keyword evidence="4" id="KW-0378">Hydrolase</keyword>
<dbReference type="PANTHER" id="PTHR30121">
    <property type="entry name" value="UNCHARACTERIZED PROTEIN YJGR-RELATED"/>
    <property type="match status" value="1"/>
</dbReference>
<dbReference type="RefSeq" id="WP_250140253.1">
    <property type="nucleotide sequence ID" value="NZ_JALIQP010000002.1"/>
</dbReference>